<keyword evidence="2" id="KW-0227">DNA damage</keyword>
<dbReference type="Proteomes" id="UP001157109">
    <property type="component" value="Unassembled WGS sequence"/>
</dbReference>
<sequence>MIEAVARLRAALRSGVQAAARDGDGWRADTTAEQVLWACWSALQLAEPWRRSALAGGASGARADQHLDSVVALFAAAESFTERLPGAGPQAFVDQILAQDVPADSLVAAAPTDHVLTLTTPAGAAGRQWRVVAVSGLQEGVWPDLRLRGSLLGSEELVDVVAGRDGTVQAAQRAVRDDETRLLHVAVSRATERLLVTAVSSDDEQPSAYLELIDPRDDEHPRPVAHLPRPMSLGGIVAELRQQCLHVDPEVRGAAADRLALLARAGVAAADPATWWPLRALSDDRPVVPDEGPVRVSPSQLEGFAECSLRWLLLSRGGDAAAKPTAALGTLVHEIAAELGDADAATYQAELDRRFDELGLPPDTFATRHQRRRAEQMLERLATYTTTLQQAGWQLVGHELDARFDVGRAQVRARVDRLERDDEGHLRVVDLKTAGTPPADTTIASNAQLAAYQVAVEEGAFDELVGRARSGGAALLQLGTKAKSHKVQHQPPVAAADDPRWAHDLLTETAEQMGGAAFGARVGPHCRYCQVKSSCPLRATEDE</sequence>
<evidence type="ECO:0000256" key="3">
    <source>
        <dbReference type="ARBA" id="ARBA00022806"/>
    </source>
</evidence>
<keyword evidence="3" id="KW-0547">Nucleotide-binding</keyword>
<evidence type="ECO:0000313" key="8">
    <source>
        <dbReference type="Proteomes" id="UP001157109"/>
    </source>
</evidence>
<evidence type="ECO:0000313" key="7">
    <source>
        <dbReference type="EMBL" id="GMA18478.1"/>
    </source>
</evidence>
<reference evidence="8" key="1">
    <citation type="journal article" date="2019" name="Int. J. Syst. Evol. Microbiol.">
        <title>The Global Catalogue of Microorganisms (GCM) 10K type strain sequencing project: providing services to taxonomists for standard genome sequencing and annotation.</title>
        <authorList>
            <consortium name="The Broad Institute Genomics Platform"/>
            <consortium name="The Broad Institute Genome Sequencing Center for Infectious Disease"/>
            <person name="Wu L."/>
            <person name="Ma J."/>
        </authorList>
    </citation>
    <scope>NUCLEOTIDE SEQUENCE [LARGE SCALE GENOMIC DNA]</scope>
    <source>
        <strain evidence="8">NBRC 105830</strain>
    </source>
</reference>
<dbReference type="Pfam" id="PF12705">
    <property type="entry name" value="PDDEXK_1"/>
    <property type="match status" value="1"/>
</dbReference>
<keyword evidence="4" id="KW-0378">Hydrolase</keyword>
<proteinExistence type="predicted"/>
<dbReference type="InterPro" id="IPR038726">
    <property type="entry name" value="PDDEXK_AddAB-type"/>
</dbReference>
<keyword evidence="8" id="KW-1185">Reference proteome</keyword>
<evidence type="ECO:0000256" key="4">
    <source>
        <dbReference type="ARBA" id="ARBA00022839"/>
    </source>
</evidence>
<dbReference type="SUPFAM" id="SSF52540">
    <property type="entry name" value="P-loop containing nucleoside triphosphate hydrolases"/>
    <property type="match status" value="1"/>
</dbReference>
<evidence type="ECO:0000259" key="6">
    <source>
        <dbReference type="Pfam" id="PF12705"/>
    </source>
</evidence>
<keyword evidence="4" id="KW-0269">Exonuclease</keyword>
<keyword evidence="5" id="KW-0234">DNA repair</keyword>
<keyword evidence="3" id="KW-0067">ATP-binding</keyword>
<keyword evidence="3" id="KW-0347">Helicase</keyword>
<gene>
    <name evidence="7" type="ORF">GCM10025862_04990</name>
</gene>
<dbReference type="Gene3D" id="3.40.50.300">
    <property type="entry name" value="P-loop containing nucleotide triphosphate hydrolases"/>
    <property type="match status" value="1"/>
</dbReference>
<dbReference type="InterPro" id="IPR011604">
    <property type="entry name" value="PDDEXK-like_dom_sf"/>
</dbReference>
<dbReference type="EMBL" id="BSUJ01000001">
    <property type="protein sequence ID" value="GMA18478.1"/>
    <property type="molecule type" value="Genomic_DNA"/>
</dbReference>
<name>A0ABQ6HJ14_9MICO</name>
<comment type="caution">
    <text evidence="7">The sequence shown here is derived from an EMBL/GenBank/DDBJ whole genome shotgun (WGS) entry which is preliminary data.</text>
</comment>
<dbReference type="InterPro" id="IPR027417">
    <property type="entry name" value="P-loop_NTPase"/>
</dbReference>
<evidence type="ECO:0000256" key="5">
    <source>
        <dbReference type="ARBA" id="ARBA00023204"/>
    </source>
</evidence>
<keyword evidence="1" id="KW-0540">Nuclease</keyword>
<accession>A0ABQ6HJ14</accession>
<protein>
    <recommendedName>
        <fullName evidence="6">PD-(D/E)XK endonuclease-like domain-containing protein</fullName>
    </recommendedName>
</protein>
<dbReference type="RefSeq" id="WP_284283523.1">
    <property type="nucleotide sequence ID" value="NZ_BSUJ01000001.1"/>
</dbReference>
<feature type="domain" description="PD-(D/E)XK endonuclease-like" evidence="6">
    <location>
        <begin position="295"/>
        <end position="536"/>
    </location>
</feature>
<evidence type="ECO:0000256" key="1">
    <source>
        <dbReference type="ARBA" id="ARBA00022722"/>
    </source>
</evidence>
<organism evidence="7 8">
    <name type="scientific">Arsenicicoccus piscis</name>
    <dbReference type="NCBI Taxonomy" id="673954"/>
    <lineage>
        <taxon>Bacteria</taxon>
        <taxon>Bacillati</taxon>
        <taxon>Actinomycetota</taxon>
        <taxon>Actinomycetes</taxon>
        <taxon>Micrococcales</taxon>
        <taxon>Intrasporangiaceae</taxon>
        <taxon>Arsenicicoccus</taxon>
    </lineage>
</organism>
<evidence type="ECO:0000256" key="2">
    <source>
        <dbReference type="ARBA" id="ARBA00022763"/>
    </source>
</evidence>
<dbReference type="Gene3D" id="3.90.320.10">
    <property type="match status" value="1"/>
</dbReference>